<evidence type="ECO:0000256" key="1">
    <source>
        <dbReference type="ARBA" id="ARBA00022729"/>
    </source>
</evidence>
<feature type="signal peptide" evidence="2">
    <location>
        <begin position="1"/>
        <end position="27"/>
    </location>
</feature>
<dbReference type="Pfam" id="PF05617">
    <property type="entry name" value="Prolamin_like"/>
    <property type="match status" value="1"/>
</dbReference>
<accession>A0ABD3JMN4</accession>
<dbReference type="PANTHER" id="PTHR31951:SF22">
    <property type="entry name" value="ECA1 GAMETOGENESIS RELATED FAMILY"/>
    <property type="match status" value="1"/>
</dbReference>
<dbReference type="AlphaFoldDB" id="A0ABD3JMN4"/>
<feature type="domain" description="Prolamin-like" evidence="3">
    <location>
        <begin position="33"/>
        <end position="107"/>
    </location>
</feature>
<evidence type="ECO:0000259" key="3">
    <source>
        <dbReference type="Pfam" id="PF05617"/>
    </source>
</evidence>
<dbReference type="EMBL" id="JBJKBG010000007">
    <property type="protein sequence ID" value="KAL3729286.1"/>
    <property type="molecule type" value="Genomic_DNA"/>
</dbReference>
<gene>
    <name evidence="4" type="ORF">ACJRO7_026395</name>
</gene>
<evidence type="ECO:0000313" key="4">
    <source>
        <dbReference type="EMBL" id="KAL3729286.1"/>
    </source>
</evidence>
<evidence type="ECO:0000313" key="5">
    <source>
        <dbReference type="Proteomes" id="UP001634007"/>
    </source>
</evidence>
<organism evidence="4 5">
    <name type="scientific">Eucalyptus globulus</name>
    <name type="common">Tasmanian blue gum</name>
    <dbReference type="NCBI Taxonomy" id="34317"/>
    <lineage>
        <taxon>Eukaryota</taxon>
        <taxon>Viridiplantae</taxon>
        <taxon>Streptophyta</taxon>
        <taxon>Embryophyta</taxon>
        <taxon>Tracheophyta</taxon>
        <taxon>Spermatophyta</taxon>
        <taxon>Magnoliopsida</taxon>
        <taxon>eudicotyledons</taxon>
        <taxon>Gunneridae</taxon>
        <taxon>Pentapetalae</taxon>
        <taxon>rosids</taxon>
        <taxon>malvids</taxon>
        <taxon>Myrtales</taxon>
        <taxon>Myrtaceae</taxon>
        <taxon>Myrtoideae</taxon>
        <taxon>Eucalypteae</taxon>
        <taxon>Eucalyptus</taxon>
    </lineage>
</organism>
<evidence type="ECO:0000256" key="2">
    <source>
        <dbReference type="SAM" id="SignalP"/>
    </source>
</evidence>
<comment type="caution">
    <text evidence="4">The sequence shown here is derived from an EMBL/GenBank/DDBJ whole genome shotgun (WGS) entry which is preliminary data.</text>
</comment>
<sequence length="120" mass="12989">MATLKNLSALMILLVVPVALLPKATFAKVGNPDCGKGIRSDCGSGLFQFIFLADTFTPTNECCRELLKAGKNCHNQFVELSISSHKPIKGTKSDVYRRSNETWNNCVAALSPVSPPEPAH</sequence>
<dbReference type="InterPro" id="IPR008502">
    <property type="entry name" value="Prolamin-like"/>
</dbReference>
<keyword evidence="5" id="KW-1185">Reference proteome</keyword>
<protein>
    <recommendedName>
        <fullName evidence="3">Prolamin-like domain-containing protein</fullName>
    </recommendedName>
</protein>
<feature type="chain" id="PRO_5044893631" description="Prolamin-like domain-containing protein" evidence="2">
    <location>
        <begin position="28"/>
        <end position="120"/>
    </location>
</feature>
<proteinExistence type="predicted"/>
<name>A0ABD3JMN4_EUCGL</name>
<reference evidence="4 5" key="1">
    <citation type="submission" date="2024-11" db="EMBL/GenBank/DDBJ databases">
        <title>Chromosome-level genome assembly of Eucalyptus globulus Labill. provides insights into its genome evolution.</title>
        <authorList>
            <person name="Li X."/>
        </authorList>
    </citation>
    <scope>NUCLEOTIDE SEQUENCE [LARGE SCALE GENOMIC DNA]</scope>
    <source>
        <strain evidence="4">CL2024</strain>
        <tissue evidence="4">Fresh tender leaves</tissue>
    </source>
</reference>
<dbReference type="PANTHER" id="PTHR31951">
    <property type="entry name" value="BIFUNCTIONAL INHIBITOR/LIPID-TRANSFER PROTEIN/SEED STORAGE 2S ALBUMIN SUPERFAMILY PROTEIN-RELATED"/>
    <property type="match status" value="1"/>
</dbReference>
<keyword evidence="1 2" id="KW-0732">Signal</keyword>
<dbReference type="Proteomes" id="UP001634007">
    <property type="component" value="Unassembled WGS sequence"/>
</dbReference>